<evidence type="ECO:0000313" key="2">
    <source>
        <dbReference type="Proteomes" id="UP000000269"/>
    </source>
</evidence>
<dbReference type="KEGG" id="aoe:Clos_2180"/>
<dbReference type="AlphaFoldDB" id="A8MIT4"/>
<dbReference type="STRING" id="350688.Clos_2180"/>
<name>A8MIT4_ALKOO</name>
<proteinExistence type="predicted"/>
<sequence>MYTILDILDKLIAIKERTHSVYLRAIENENIVQSVKTIISVLGKEEQRQITHYKKMTLDLCEMEGLEVDFDAYDKISKTLLIFNNLEGDLRFLNPTDLLIYIMAFEKNYFALIVTIQGILVKTFEDEEKPPYQALRELISIESKHIEALEKFIK</sequence>
<organism evidence="1 2">
    <name type="scientific">Alkaliphilus oremlandii (strain OhILAs)</name>
    <name type="common">Clostridium oremlandii (strain OhILAs)</name>
    <dbReference type="NCBI Taxonomy" id="350688"/>
    <lineage>
        <taxon>Bacteria</taxon>
        <taxon>Bacillati</taxon>
        <taxon>Bacillota</taxon>
        <taxon>Clostridia</taxon>
        <taxon>Peptostreptococcales</taxon>
        <taxon>Natronincolaceae</taxon>
        <taxon>Alkaliphilus</taxon>
    </lineage>
</organism>
<dbReference type="OrthoDB" id="1935723at2"/>
<accession>A8MIT4</accession>
<keyword evidence="2" id="KW-1185">Reference proteome</keyword>
<evidence type="ECO:0008006" key="3">
    <source>
        <dbReference type="Google" id="ProtNLM"/>
    </source>
</evidence>
<evidence type="ECO:0000313" key="1">
    <source>
        <dbReference type="EMBL" id="ABW19716.1"/>
    </source>
</evidence>
<reference evidence="2" key="1">
    <citation type="submission" date="2007-10" db="EMBL/GenBank/DDBJ databases">
        <title>Complete genome of Alkaliphilus oremlandii OhILAs.</title>
        <authorList>
            <person name="Copeland A."/>
            <person name="Lucas S."/>
            <person name="Lapidus A."/>
            <person name="Barry K."/>
            <person name="Detter J.C."/>
            <person name="Glavina del Rio T."/>
            <person name="Hammon N."/>
            <person name="Israni S."/>
            <person name="Dalin E."/>
            <person name="Tice H."/>
            <person name="Pitluck S."/>
            <person name="Chain P."/>
            <person name="Malfatti S."/>
            <person name="Shin M."/>
            <person name="Vergez L."/>
            <person name="Schmutz J."/>
            <person name="Larimer F."/>
            <person name="Land M."/>
            <person name="Hauser L."/>
            <person name="Kyrpides N."/>
            <person name="Mikhailova N."/>
            <person name="Stolz J.F."/>
            <person name="Dawson A."/>
            <person name="Fisher E."/>
            <person name="Crable B."/>
            <person name="Perera E."/>
            <person name="Lisak J."/>
            <person name="Ranganathan M."/>
            <person name="Basu P."/>
            <person name="Richardson P."/>
        </authorList>
    </citation>
    <scope>NUCLEOTIDE SEQUENCE [LARGE SCALE GENOMIC DNA]</scope>
    <source>
        <strain evidence="2">OhILAs</strain>
    </source>
</reference>
<dbReference type="EMBL" id="CP000853">
    <property type="protein sequence ID" value="ABW19716.1"/>
    <property type="molecule type" value="Genomic_DNA"/>
</dbReference>
<dbReference type="RefSeq" id="WP_012160025.1">
    <property type="nucleotide sequence ID" value="NC_009922.1"/>
</dbReference>
<dbReference type="HOGENOM" id="CLU_139640_0_0_9"/>
<protein>
    <recommendedName>
        <fullName evidence="3">Rubrerythrin diiron-binding domain-containing protein</fullName>
    </recommendedName>
</protein>
<gene>
    <name evidence="1" type="ordered locus">Clos_2180</name>
</gene>
<dbReference type="eggNOG" id="ENOG5030H12">
    <property type="taxonomic scope" value="Bacteria"/>
</dbReference>
<dbReference type="Proteomes" id="UP000000269">
    <property type="component" value="Chromosome"/>
</dbReference>